<reference evidence="1 2" key="1">
    <citation type="submission" date="2017-12" db="EMBL/GenBank/DDBJ databases">
        <title>Comparative genomics of Botrytis spp.</title>
        <authorList>
            <person name="Valero-Jimenez C.A."/>
            <person name="Tapia P."/>
            <person name="Veloso J."/>
            <person name="Silva-Moreno E."/>
            <person name="Staats M."/>
            <person name="Valdes J.H."/>
            <person name="Van Kan J.A.L."/>
        </authorList>
    </citation>
    <scope>NUCLEOTIDE SEQUENCE [LARGE SCALE GENOMIC DNA]</scope>
    <source>
        <strain evidence="1 2">MUCL3349</strain>
    </source>
</reference>
<gene>
    <name evidence="1" type="ORF">BPOR_0055g00120</name>
</gene>
<name>A0A4Z1L1F7_9HELO</name>
<dbReference type="Proteomes" id="UP000297280">
    <property type="component" value="Unassembled WGS sequence"/>
</dbReference>
<sequence length="143" mass="16266">MDSFSGSTDTRIYSSNCPVGSCHDWSRGIIDPGEQSIYTVLAKAFLLCLEAFETRSFLKDPYNRYPPEALAEVINTSLFWWLNTLIQNGHRNLLSLVDLFDTDEALSSSSLETKMQTAWRNQSSNRKYSLLFGILTRTRGIEL</sequence>
<protein>
    <submittedName>
        <fullName evidence="1">Uncharacterized protein</fullName>
    </submittedName>
</protein>
<evidence type="ECO:0000313" key="2">
    <source>
        <dbReference type="Proteomes" id="UP000297280"/>
    </source>
</evidence>
<accession>A0A4Z1L1F7</accession>
<organism evidence="1 2">
    <name type="scientific">Botrytis porri</name>
    <dbReference type="NCBI Taxonomy" id="87229"/>
    <lineage>
        <taxon>Eukaryota</taxon>
        <taxon>Fungi</taxon>
        <taxon>Dikarya</taxon>
        <taxon>Ascomycota</taxon>
        <taxon>Pezizomycotina</taxon>
        <taxon>Leotiomycetes</taxon>
        <taxon>Helotiales</taxon>
        <taxon>Sclerotiniaceae</taxon>
        <taxon>Botrytis</taxon>
    </lineage>
</organism>
<comment type="caution">
    <text evidence="1">The sequence shown here is derived from an EMBL/GenBank/DDBJ whole genome shotgun (WGS) entry which is preliminary data.</text>
</comment>
<proteinExistence type="predicted"/>
<keyword evidence="2" id="KW-1185">Reference proteome</keyword>
<dbReference type="STRING" id="87229.A0A4Z1L1F7"/>
<evidence type="ECO:0000313" key="1">
    <source>
        <dbReference type="EMBL" id="TGO90669.1"/>
    </source>
</evidence>
<dbReference type="AlphaFoldDB" id="A0A4Z1L1F7"/>
<dbReference type="EMBL" id="PQXO01000055">
    <property type="protein sequence ID" value="TGO90669.1"/>
    <property type="molecule type" value="Genomic_DNA"/>
</dbReference>